<keyword evidence="3" id="KW-1185">Reference proteome</keyword>
<dbReference type="Proteomes" id="UP000460715">
    <property type="component" value="Unassembled WGS sequence"/>
</dbReference>
<dbReference type="GO" id="GO:0016740">
    <property type="term" value="F:transferase activity"/>
    <property type="evidence" value="ECO:0007669"/>
    <property type="project" value="UniProtKB-KW"/>
</dbReference>
<dbReference type="EMBL" id="SNVJ01000013">
    <property type="protein sequence ID" value="MXP64670.1"/>
    <property type="molecule type" value="Genomic_DNA"/>
</dbReference>
<sequence>MLSMMDEPLVTIGMPVRNGGDQIRVAIDSLLSQTHRNLRLIISDNCSTDDTVAICEAYAREDSRVTVVRQPENLGICGNFRFVLMQAESPYFMWACHDDVWAPEFVRKNLANLTANPAAVASTSRVIMALPEGPQELSNGTFALRGDQRERLARFFWDPGEVSRFYGVFRTEALKRSFPADIDVFGYDWIVMALNLLEGEHLELPEVLLTREAHTEDHYHRTLVRNQPKALYRWLPHLPMTQVLRHRLPPEVWRACRGAIMRRNAIQMLMYAKYRLPLMAPVVRTLAQLERARTRSGNSSAHPL</sequence>
<accession>A0A845BEY7</accession>
<dbReference type="Pfam" id="PF00535">
    <property type="entry name" value="Glycos_transf_2"/>
    <property type="match status" value="1"/>
</dbReference>
<keyword evidence="2" id="KW-0808">Transferase</keyword>
<comment type="caution">
    <text evidence="2">The sequence shown here is derived from an EMBL/GenBank/DDBJ whole genome shotgun (WGS) entry which is preliminary data.</text>
</comment>
<gene>
    <name evidence="2" type="ORF">E0493_15060</name>
</gene>
<feature type="domain" description="Glycosyltransferase 2-like" evidence="1">
    <location>
        <begin position="11"/>
        <end position="176"/>
    </location>
</feature>
<evidence type="ECO:0000313" key="3">
    <source>
        <dbReference type="Proteomes" id="UP000460715"/>
    </source>
</evidence>
<dbReference type="InterPro" id="IPR001173">
    <property type="entry name" value="Glyco_trans_2-like"/>
</dbReference>
<dbReference type="InterPro" id="IPR050834">
    <property type="entry name" value="Glycosyltransf_2"/>
</dbReference>
<proteinExistence type="predicted"/>
<dbReference type="PANTHER" id="PTHR43685:SF2">
    <property type="entry name" value="GLYCOSYLTRANSFERASE 2-LIKE DOMAIN-CONTAINING PROTEIN"/>
    <property type="match status" value="1"/>
</dbReference>
<evidence type="ECO:0000259" key="1">
    <source>
        <dbReference type="Pfam" id="PF00535"/>
    </source>
</evidence>
<dbReference type="Gene3D" id="3.90.550.10">
    <property type="entry name" value="Spore Coat Polysaccharide Biosynthesis Protein SpsA, Chain A"/>
    <property type="match status" value="1"/>
</dbReference>
<dbReference type="InterPro" id="IPR029044">
    <property type="entry name" value="Nucleotide-diphossugar_trans"/>
</dbReference>
<reference evidence="2 3" key="1">
    <citation type="submission" date="2019-03" db="EMBL/GenBank/DDBJ databases">
        <title>Roseomonas sp. a novel Roseomonas species isolated from Sea whip Gorgonian.</title>
        <authorList>
            <person name="Li F."/>
            <person name="Pan X."/>
            <person name="Huang S."/>
            <person name="Li Z."/>
            <person name="Meng B."/>
        </authorList>
    </citation>
    <scope>NUCLEOTIDE SEQUENCE [LARGE SCALE GENOMIC DNA]</scope>
    <source>
        <strain evidence="2 3">M0104</strain>
    </source>
</reference>
<protein>
    <submittedName>
        <fullName evidence="2">Glycosyltransferase</fullName>
    </submittedName>
</protein>
<evidence type="ECO:0000313" key="2">
    <source>
        <dbReference type="EMBL" id="MXP64670.1"/>
    </source>
</evidence>
<dbReference type="SUPFAM" id="SSF53448">
    <property type="entry name" value="Nucleotide-diphospho-sugar transferases"/>
    <property type="match status" value="1"/>
</dbReference>
<name>A0A845BEY7_9PROT</name>
<dbReference type="PANTHER" id="PTHR43685">
    <property type="entry name" value="GLYCOSYLTRANSFERASE"/>
    <property type="match status" value="1"/>
</dbReference>
<organism evidence="2 3">
    <name type="scientific">Teichococcus coralli</name>
    <dbReference type="NCBI Taxonomy" id="2545983"/>
    <lineage>
        <taxon>Bacteria</taxon>
        <taxon>Pseudomonadati</taxon>
        <taxon>Pseudomonadota</taxon>
        <taxon>Alphaproteobacteria</taxon>
        <taxon>Acetobacterales</taxon>
        <taxon>Roseomonadaceae</taxon>
        <taxon>Roseomonas</taxon>
    </lineage>
</organism>
<dbReference type="AlphaFoldDB" id="A0A845BEY7"/>